<proteinExistence type="predicted"/>
<comment type="caution">
    <text evidence="3">The sequence shown here is derived from an EMBL/GenBank/DDBJ whole genome shotgun (WGS) entry which is preliminary data.</text>
</comment>
<organism evidence="3 4">
    <name type="scientific">Cereibacter sphaeroides</name>
    <name type="common">Rhodobacter sphaeroides</name>
    <dbReference type="NCBI Taxonomy" id="1063"/>
    <lineage>
        <taxon>Bacteria</taxon>
        <taxon>Pseudomonadati</taxon>
        <taxon>Pseudomonadota</taxon>
        <taxon>Alphaproteobacteria</taxon>
        <taxon>Rhodobacterales</taxon>
        <taxon>Paracoccaceae</taxon>
        <taxon>Cereibacter</taxon>
    </lineage>
</organism>
<dbReference type="PANTHER" id="PTHR30273">
    <property type="entry name" value="PERIPLASMIC SIGNAL SENSOR AND SIGMA FACTOR ACTIVATOR FECR-RELATED"/>
    <property type="match status" value="1"/>
</dbReference>
<name>A0AAX1UEC5_CERSP</name>
<dbReference type="EMBL" id="QWGP01000056">
    <property type="protein sequence ID" value="RHZ90474.1"/>
    <property type="molecule type" value="Genomic_DNA"/>
</dbReference>
<dbReference type="Pfam" id="PF04773">
    <property type="entry name" value="FecR"/>
    <property type="match status" value="1"/>
</dbReference>
<dbReference type="Gene3D" id="3.55.50.30">
    <property type="match status" value="1"/>
</dbReference>
<protein>
    <submittedName>
        <fullName evidence="3">FecR family protein</fullName>
    </submittedName>
</protein>
<evidence type="ECO:0000259" key="1">
    <source>
        <dbReference type="Pfam" id="PF04773"/>
    </source>
</evidence>
<gene>
    <name evidence="3" type="ORF">D1114_23015</name>
</gene>
<dbReference type="GO" id="GO:0016989">
    <property type="term" value="F:sigma factor antagonist activity"/>
    <property type="evidence" value="ECO:0007669"/>
    <property type="project" value="TreeGrafter"/>
</dbReference>
<dbReference type="AlphaFoldDB" id="A0AAX1UEC5"/>
<accession>A0AAX1UEC5</accession>
<evidence type="ECO:0000313" key="3">
    <source>
        <dbReference type="EMBL" id="RHZ90474.1"/>
    </source>
</evidence>
<reference evidence="3 4" key="1">
    <citation type="submission" date="2018-08" db="EMBL/GenBank/DDBJ databases">
        <title>Draft genome sequence of Rhodobacter sphaeroides FY.</title>
        <authorList>
            <person name="Rayyan A."/>
            <person name="Meyer T.E."/>
            <person name="Kyndt J.A."/>
        </authorList>
    </citation>
    <scope>NUCLEOTIDE SEQUENCE [LARGE SCALE GENOMIC DNA]</scope>
    <source>
        <strain evidence="3 4">FY</strain>
    </source>
</reference>
<feature type="domain" description="FecR N-terminal" evidence="2">
    <location>
        <begin position="19"/>
        <end position="58"/>
    </location>
</feature>
<dbReference type="PANTHER" id="PTHR30273:SF2">
    <property type="entry name" value="PROTEIN FECR"/>
    <property type="match status" value="1"/>
</dbReference>
<feature type="domain" description="FecR protein" evidence="1">
    <location>
        <begin position="116"/>
        <end position="205"/>
    </location>
</feature>
<evidence type="ECO:0000259" key="2">
    <source>
        <dbReference type="Pfam" id="PF16220"/>
    </source>
</evidence>
<dbReference type="RefSeq" id="WP_119001601.1">
    <property type="nucleotide sequence ID" value="NZ_QWGP01000056.1"/>
</dbReference>
<dbReference type="InterPro" id="IPR032623">
    <property type="entry name" value="FecR_N"/>
</dbReference>
<dbReference type="InterPro" id="IPR006860">
    <property type="entry name" value="FecR"/>
</dbReference>
<dbReference type="PIRSF" id="PIRSF018266">
    <property type="entry name" value="FecR"/>
    <property type="match status" value="1"/>
</dbReference>
<dbReference type="Pfam" id="PF16220">
    <property type="entry name" value="DUF4880"/>
    <property type="match status" value="1"/>
</dbReference>
<dbReference type="Gene3D" id="2.60.120.1440">
    <property type="match status" value="1"/>
</dbReference>
<evidence type="ECO:0000313" key="4">
    <source>
        <dbReference type="Proteomes" id="UP000266305"/>
    </source>
</evidence>
<dbReference type="Proteomes" id="UP000266305">
    <property type="component" value="Unassembled WGS sequence"/>
</dbReference>
<sequence length="320" mass="35253">MARAKDSPDLQGPRGDVRDEALSWFVRMNSGDATEADRARHASWLAADPRHRSEYARLGGIWRDLDALRDPRQITQMPAAPRALSRRMVLSGSMAAGLVGGYVSLNGLPDFLRSTEHTGTGETRRAVLEDGSTVDLDAETAFALEFDDQVRGLHLQRGRALFDIAPDPRPFRVRAEGGTITALGTRFSVHLWDGSATVAVEQHAVTLQTAGLGEIQLEEGERISFGNGAHEAVEPFDAEIQTAWLRGKLIFEDRPLRQVLADVNRYRRGTIQVTSARLLDMRVSGIFDIANPDGVLEAIENTLPVRSTHVTRYLVVLRPA</sequence>
<dbReference type="InterPro" id="IPR012373">
    <property type="entry name" value="Ferrdict_sens_TM"/>
</dbReference>